<evidence type="ECO:0000313" key="3">
    <source>
        <dbReference type="Proteomes" id="UP000229314"/>
    </source>
</evidence>
<dbReference type="CDD" id="cd08347">
    <property type="entry name" value="PcpA_C_like"/>
    <property type="match status" value="1"/>
</dbReference>
<dbReference type="InterPro" id="IPR037523">
    <property type="entry name" value="VOC_core"/>
</dbReference>
<dbReference type="AlphaFoldDB" id="A0A2D2BXJ6"/>
<dbReference type="Pfam" id="PF00903">
    <property type="entry name" value="Glyoxalase"/>
    <property type="match status" value="2"/>
</dbReference>
<sequence>MQLTGIHHLTAITAKASQNKRFYTDTLGLRLVKKTVNQDDTSAYHLFYADGLASPGTDLTFFDWPAARERRGTRSISRTGLRIGKDSFDFWAGRLNDAGLTVGTVGQLDGRTSLDFEDPEGQRFRLTADDSTAANPWAKSPVPADHQIHGLGPITISVPDLAPTEAVLTHVMNMRRTRDYASPDGQGTVHVFEMGAGGPAAELHVAVQPDLPVARQGAGGVHHVAFRVPDHPTIHQWAERLKEMRVPSSGEVERYYFRSLYFREPGGNLFEIATDDPGFAVDEPLDALGERLSLPPFLEGRRDQIEAGLKPLD</sequence>
<proteinExistence type="predicted"/>
<dbReference type="EMBL" id="CP024422">
    <property type="protein sequence ID" value="ATQ54995.1"/>
    <property type="molecule type" value="Genomic_DNA"/>
</dbReference>
<feature type="domain" description="VOC" evidence="1">
    <location>
        <begin position="5"/>
        <end position="129"/>
    </location>
</feature>
<dbReference type="PROSITE" id="PS51819">
    <property type="entry name" value="VOC"/>
    <property type="match status" value="2"/>
</dbReference>
<dbReference type="GO" id="GO:0051213">
    <property type="term" value="F:dioxygenase activity"/>
    <property type="evidence" value="ECO:0007669"/>
    <property type="project" value="UniProtKB-KW"/>
</dbReference>
<organism evidence="2 3">
    <name type="scientific">Paracoccus yeei</name>
    <dbReference type="NCBI Taxonomy" id="147645"/>
    <lineage>
        <taxon>Bacteria</taxon>
        <taxon>Pseudomonadati</taxon>
        <taxon>Pseudomonadota</taxon>
        <taxon>Alphaproteobacteria</taxon>
        <taxon>Rhodobacterales</taxon>
        <taxon>Paracoccaceae</taxon>
        <taxon>Paracoccus</taxon>
    </lineage>
</organism>
<keyword evidence="2" id="KW-0560">Oxidoreductase</keyword>
<dbReference type="Gene3D" id="3.10.180.10">
    <property type="entry name" value="2,3-Dihydroxybiphenyl 1,2-Dioxygenase, domain 1"/>
    <property type="match status" value="2"/>
</dbReference>
<feature type="domain" description="VOC" evidence="1">
    <location>
        <begin position="150"/>
        <end position="275"/>
    </location>
</feature>
<dbReference type="RefSeq" id="WP_099648236.1">
    <property type="nucleotide sequence ID" value="NZ_CAJGAB010000021.1"/>
</dbReference>
<accession>A0A2D2BXJ6</accession>
<dbReference type="InterPro" id="IPR029068">
    <property type="entry name" value="Glyas_Bleomycin-R_OHBP_Dase"/>
</dbReference>
<dbReference type="InterPro" id="IPR052537">
    <property type="entry name" value="Extradiol_RC_dioxygenase"/>
</dbReference>
<evidence type="ECO:0000313" key="2">
    <source>
        <dbReference type="EMBL" id="ATQ54995.1"/>
    </source>
</evidence>
<dbReference type="Proteomes" id="UP000229314">
    <property type="component" value="Chromosome"/>
</dbReference>
<protein>
    <submittedName>
        <fullName evidence="2">Ring-cleaving dioxygenase</fullName>
    </submittedName>
</protein>
<reference evidence="2 3" key="1">
    <citation type="submission" date="2017-10" db="EMBL/GenBank/DDBJ databases">
        <title>Complete genome sequence of Paracoccus yeei TT13 isolated from human skin.</title>
        <authorList>
            <person name="Lee K."/>
            <person name="Lim J.Y."/>
            <person name="Hwang I."/>
        </authorList>
    </citation>
    <scope>NUCLEOTIDE SEQUENCE [LARGE SCALE GENOMIC DNA]</scope>
    <source>
        <strain evidence="2 3">TT13</strain>
    </source>
</reference>
<name>A0A2D2BXJ6_9RHOB</name>
<keyword evidence="2" id="KW-0223">Dioxygenase</keyword>
<dbReference type="PANTHER" id="PTHR36110">
    <property type="entry name" value="RING-CLEAVING DIOXYGENASE MHQE-RELATED"/>
    <property type="match status" value="1"/>
</dbReference>
<dbReference type="GeneID" id="78896776"/>
<gene>
    <name evidence="2" type="ORF">PYTT13_03690</name>
</gene>
<dbReference type="PANTHER" id="PTHR36110:SF4">
    <property type="entry name" value="RING-CLEAVING DIOXYGENASE MHQA-RELATED"/>
    <property type="match status" value="1"/>
</dbReference>
<dbReference type="SUPFAM" id="SSF54593">
    <property type="entry name" value="Glyoxalase/Bleomycin resistance protein/Dihydroxybiphenyl dioxygenase"/>
    <property type="match status" value="1"/>
</dbReference>
<dbReference type="InterPro" id="IPR004360">
    <property type="entry name" value="Glyas_Fos-R_dOase_dom"/>
</dbReference>
<evidence type="ECO:0000259" key="1">
    <source>
        <dbReference type="PROSITE" id="PS51819"/>
    </source>
</evidence>